<dbReference type="AlphaFoldDB" id="A0A5C8URL0"/>
<feature type="transmembrane region" description="Helical" evidence="12">
    <location>
        <begin position="152"/>
        <end position="171"/>
    </location>
</feature>
<evidence type="ECO:0000313" key="14">
    <source>
        <dbReference type="EMBL" id="TXN31145.1"/>
    </source>
</evidence>
<keyword evidence="15" id="KW-1185">Reference proteome</keyword>
<evidence type="ECO:0000256" key="1">
    <source>
        <dbReference type="ARBA" id="ARBA00004651"/>
    </source>
</evidence>
<feature type="binding site" evidence="12">
    <location>
        <position position="144"/>
    </location>
    <ligand>
        <name>Zn(2+)</name>
        <dbReference type="ChEBI" id="CHEBI:29105"/>
        <note>catalytic</note>
    </ligand>
</feature>
<comment type="subcellular location">
    <subcellularLocation>
        <location evidence="1 12">Cell membrane</location>
        <topology evidence="1 12">Multi-pass membrane protein</topology>
    </subcellularLocation>
</comment>
<dbReference type="EC" id="3.4.24.-" evidence="12"/>
<evidence type="ECO:0000256" key="3">
    <source>
        <dbReference type="ARBA" id="ARBA00022475"/>
    </source>
</evidence>
<evidence type="ECO:0000256" key="7">
    <source>
        <dbReference type="ARBA" id="ARBA00022801"/>
    </source>
</evidence>
<dbReference type="PANTHER" id="PTHR43221:SF1">
    <property type="entry name" value="PROTEASE HTPX"/>
    <property type="match status" value="1"/>
</dbReference>
<keyword evidence="5 12" id="KW-0812">Transmembrane</keyword>
<keyword evidence="8 12" id="KW-0862">Zinc</keyword>
<keyword evidence="6 12" id="KW-0479">Metal-binding</keyword>
<keyword evidence="7 12" id="KW-0378">Hydrolase</keyword>
<keyword evidence="9 12" id="KW-1133">Transmembrane helix</keyword>
<dbReference type="GO" id="GO:0008270">
    <property type="term" value="F:zinc ion binding"/>
    <property type="evidence" value="ECO:0007669"/>
    <property type="project" value="UniProtKB-UniRule"/>
</dbReference>
<feature type="transmembrane region" description="Helical" evidence="12">
    <location>
        <begin position="39"/>
        <end position="58"/>
    </location>
</feature>
<keyword evidence="10 12" id="KW-0482">Metalloprotease</keyword>
<keyword evidence="11 12" id="KW-0472">Membrane</keyword>
<protein>
    <recommendedName>
        <fullName evidence="12">Protease HtpX homolog</fullName>
        <ecNumber evidence="12">3.4.24.-</ecNumber>
    </recommendedName>
</protein>
<dbReference type="InterPro" id="IPR022919">
    <property type="entry name" value="Pept_M48_protease_HtpX"/>
</dbReference>
<evidence type="ECO:0000256" key="4">
    <source>
        <dbReference type="ARBA" id="ARBA00022670"/>
    </source>
</evidence>
<sequence>MYRAIAKNKRNTVFIILLFIVIIGGLGWLAGAIYGSPAITIWTLVIATVYAVIQYFAASRLAISISGGQEIQKADNPRLYRIVENIAITDGLPMPRVYIVNDPAPNAFATGRDPAHAYVAATTGLLDIMDDSELEGVMAHEMGHVQNYDIRVSMIVFGLVVAIGFIADIFLRLSFFGGRSNDRNNGGGNPVVLIFGIAAMIVAPLVAAGVQAAISRQREYLADATSAMTTRNPDALASALQKLGEFGRPMRRQNSSTSHLWISDPSRPGFMSRLFSTHPPLPDRIARLHKIGGEF</sequence>
<reference evidence="14 15" key="1">
    <citation type="submission" date="2019-08" db="EMBL/GenBank/DDBJ databases">
        <title>Bacterial whole genome sequence for Glaciihabitans sp. CHu50b-6-2.</title>
        <authorList>
            <person name="Jin L."/>
        </authorList>
    </citation>
    <scope>NUCLEOTIDE SEQUENCE [LARGE SCALE GENOMIC DNA]</scope>
    <source>
        <strain evidence="14 15">CHu50b-6-2</strain>
    </source>
</reference>
<dbReference type="Proteomes" id="UP000321379">
    <property type="component" value="Unassembled WGS sequence"/>
</dbReference>
<dbReference type="Gene3D" id="3.30.2010.10">
    <property type="entry name" value="Metalloproteases ('zincins'), catalytic domain"/>
    <property type="match status" value="1"/>
</dbReference>
<dbReference type="CDD" id="cd07340">
    <property type="entry name" value="M48B_Htpx_like"/>
    <property type="match status" value="1"/>
</dbReference>
<feature type="domain" description="Peptidase M48" evidence="13">
    <location>
        <begin position="74"/>
        <end position="290"/>
    </location>
</feature>
<keyword evidence="3 12" id="KW-1003">Cell membrane</keyword>
<comment type="similarity">
    <text evidence="2 12">Belongs to the peptidase M48B family.</text>
</comment>
<organism evidence="14 15">
    <name type="scientific">Lacisediminihabitans profunda</name>
    <dbReference type="NCBI Taxonomy" id="2594790"/>
    <lineage>
        <taxon>Bacteria</taxon>
        <taxon>Bacillati</taxon>
        <taxon>Actinomycetota</taxon>
        <taxon>Actinomycetes</taxon>
        <taxon>Micrococcales</taxon>
        <taxon>Microbacteriaceae</taxon>
        <taxon>Lacisediminihabitans</taxon>
    </lineage>
</organism>
<proteinExistence type="inferred from homology"/>
<dbReference type="PANTHER" id="PTHR43221">
    <property type="entry name" value="PROTEASE HTPX"/>
    <property type="match status" value="1"/>
</dbReference>
<dbReference type="GO" id="GO:0004222">
    <property type="term" value="F:metalloendopeptidase activity"/>
    <property type="evidence" value="ECO:0007669"/>
    <property type="project" value="UniProtKB-UniRule"/>
</dbReference>
<evidence type="ECO:0000256" key="6">
    <source>
        <dbReference type="ARBA" id="ARBA00022723"/>
    </source>
</evidence>
<name>A0A5C8URL0_9MICO</name>
<accession>A0A5C8URL0</accession>
<dbReference type="InterPro" id="IPR050083">
    <property type="entry name" value="HtpX_protease"/>
</dbReference>
<evidence type="ECO:0000256" key="8">
    <source>
        <dbReference type="ARBA" id="ARBA00022833"/>
    </source>
</evidence>
<evidence type="ECO:0000256" key="9">
    <source>
        <dbReference type="ARBA" id="ARBA00022989"/>
    </source>
</evidence>
<feature type="active site" evidence="12">
    <location>
        <position position="141"/>
    </location>
</feature>
<evidence type="ECO:0000256" key="2">
    <source>
        <dbReference type="ARBA" id="ARBA00009779"/>
    </source>
</evidence>
<feature type="binding site" evidence="12">
    <location>
        <position position="140"/>
    </location>
    <ligand>
        <name>Zn(2+)</name>
        <dbReference type="ChEBI" id="CHEBI:29105"/>
        <note>catalytic</note>
    </ligand>
</feature>
<dbReference type="HAMAP" id="MF_00188">
    <property type="entry name" value="Pept_M48_protease_HtpX"/>
    <property type="match status" value="1"/>
</dbReference>
<feature type="binding site" evidence="12">
    <location>
        <position position="219"/>
    </location>
    <ligand>
        <name>Zn(2+)</name>
        <dbReference type="ChEBI" id="CHEBI:29105"/>
        <note>catalytic</note>
    </ligand>
</feature>
<comment type="cofactor">
    <cofactor evidence="12">
        <name>Zn(2+)</name>
        <dbReference type="ChEBI" id="CHEBI:29105"/>
    </cofactor>
    <text evidence="12">Binds 1 zinc ion per subunit.</text>
</comment>
<evidence type="ECO:0000256" key="5">
    <source>
        <dbReference type="ARBA" id="ARBA00022692"/>
    </source>
</evidence>
<dbReference type="GO" id="GO:0005886">
    <property type="term" value="C:plasma membrane"/>
    <property type="evidence" value="ECO:0007669"/>
    <property type="project" value="UniProtKB-SubCell"/>
</dbReference>
<comment type="caution">
    <text evidence="14">The sequence shown here is derived from an EMBL/GenBank/DDBJ whole genome shotgun (WGS) entry which is preliminary data.</text>
</comment>
<keyword evidence="4 12" id="KW-0645">Protease</keyword>
<dbReference type="EMBL" id="VRMG01000005">
    <property type="protein sequence ID" value="TXN31145.1"/>
    <property type="molecule type" value="Genomic_DNA"/>
</dbReference>
<evidence type="ECO:0000313" key="15">
    <source>
        <dbReference type="Proteomes" id="UP000321379"/>
    </source>
</evidence>
<dbReference type="RefSeq" id="WP_147782731.1">
    <property type="nucleotide sequence ID" value="NZ_VRMG01000005.1"/>
</dbReference>
<evidence type="ECO:0000256" key="11">
    <source>
        <dbReference type="ARBA" id="ARBA00023136"/>
    </source>
</evidence>
<feature type="transmembrane region" description="Helical" evidence="12">
    <location>
        <begin position="12"/>
        <end position="33"/>
    </location>
</feature>
<dbReference type="GO" id="GO:0006508">
    <property type="term" value="P:proteolysis"/>
    <property type="evidence" value="ECO:0007669"/>
    <property type="project" value="UniProtKB-KW"/>
</dbReference>
<gene>
    <name evidence="12" type="primary">htpX</name>
    <name evidence="14" type="ORF">FVP33_06030</name>
</gene>
<feature type="transmembrane region" description="Helical" evidence="12">
    <location>
        <begin position="191"/>
        <end position="210"/>
    </location>
</feature>
<evidence type="ECO:0000256" key="12">
    <source>
        <dbReference type="HAMAP-Rule" id="MF_00188"/>
    </source>
</evidence>
<dbReference type="InterPro" id="IPR001915">
    <property type="entry name" value="Peptidase_M48"/>
</dbReference>
<dbReference type="Pfam" id="PF01435">
    <property type="entry name" value="Peptidase_M48"/>
    <property type="match status" value="1"/>
</dbReference>
<evidence type="ECO:0000256" key="10">
    <source>
        <dbReference type="ARBA" id="ARBA00023049"/>
    </source>
</evidence>
<evidence type="ECO:0000259" key="13">
    <source>
        <dbReference type="Pfam" id="PF01435"/>
    </source>
</evidence>